<keyword evidence="6 7" id="KW-0472">Membrane</keyword>
<protein>
    <submittedName>
        <fullName evidence="9">Competence-related pilin export protein ComGB</fullName>
    </submittedName>
</protein>
<feature type="domain" description="Type II secretion system protein GspF" evidence="8">
    <location>
        <begin position="221"/>
        <end position="343"/>
    </location>
</feature>
<dbReference type="InterPro" id="IPR018076">
    <property type="entry name" value="T2SS_GspF_dom"/>
</dbReference>
<evidence type="ECO:0000313" key="9">
    <source>
        <dbReference type="EMBL" id="SFD53734.1"/>
    </source>
</evidence>
<dbReference type="EMBL" id="FOMR01000002">
    <property type="protein sequence ID" value="SFD53734.1"/>
    <property type="molecule type" value="Genomic_DNA"/>
</dbReference>
<feature type="transmembrane region" description="Helical" evidence="7">
    <location>
        <begin position="320"/>
        <end position="345"/>
    </location>
</feature>
<dbReference type="Gene3D" id="1.20.81.30">
    <property type="entry name" value="Type II secretion system (T2SS), domain F"/>
    <property type="match status" value="2"/>
</dbReference>
<organism evidence="9 10">
    <name type="scientific">Lentibacillus persicus</name>
    <dbReference type="NCBI Taxonomy" id="640948"/>
    <lineage>
        <taxon>Bacteria</taxon>
        <taxon>Bacillati</taxon>
        <taxon>Bacillota</taxon>
        <taxon>Bacilli</taxon>
        <taxon>Bacillales</taxon>
        <taxon>Bacillaceae</taxon>
        <taxon>Lentibacillus</taxon>
    </lineage>
</organism>
<accession>A0A1I1T4Z4</accession>
<dbReference type="InterPro" id="IPR003004">
    <property type="entry name" value="GspF/PilC"/>
</dbReference>
<evidence type="ECO:0000313" key="10">
    <source>
        <dbReference type="Proteomes" id="UP000199474"/>
    </source>
</evidence>
<name>A0A1I1T4Z4_9BACI</name>
<dbReference type="NCBIfam" id="NF041012">
    <property type="entry name" value="T4P_ComGB"/>
    <property type="match status" value="1"/>
</dbReference>
<dbReference type="InterPro" id="IPR042094">
    <property type="entry name" value="T2SS_GspF_sf"/>
</dbReference>
<dbReference type="PANTHER" id="PTHR30012:SF0">
    <property type="entry name" value="TYPE II SECRETION SYSTEM PROTEIN F-RELATED"/>
    <property type="match status" value="1"/>
</dbReference>
<comment type="subcellular location">
    <subcellularLocation>
        <location evidence="1">Cell membrane</location>
        <topology evidence="1">Multi-pass membrane protein</topology>
    </subcellularLocation>
</comment>
<keyword evidence="5 7" id="KW-1133">Transmembrane helix</keyword>
<dbReference type="InterPro" id="IPR047692">
    <property type="entry name" value="T4P_ComGB"/>
</dbReference>
<dbReference type="AlphaFoldDB" id="A0A1I1T4Z4"/>
<dbReference type="Proteomes" id="UP000199474">
    <property type="component" value="Unassembled WGS sequence"/>
</dbReference>
<sequence length="351" mass="40988">MDLWQKIRFHHSRNKGPKNELQLRFLTRLSRLLANGYPIIQALEILQWDPQLKSAASSVQASLKSGKHFDEALEELHFRQSITAYLYFVRSNGDLQNSITTCVAMFEQRMQYMKKFQESVRYPLILLIVFAILLYFVKQSVLPSFVDLFQNSNETSSIIMLTMSFIDMTLTFLLLMSLTSGSFFLLWRFQEKKISIESRIKLYSMLPVYRHYKTMEISFLFASHLSSLLTTGLSMKEILENMAKQKKQPILAHYAALLTSELSKGIYITSMLGSMRFIDNQISLIFQKNADKEALEKDLAIYAEFQTEEMHRKIMKAITYIQPIFFLILASLIVFIYMALMWPMFQLINTI</sequence>
<feature type="transmembrane region" description="Helical" evidence="7">
    <location>
        <begin position="119"/>
        <end position="137"/>
    </location>
</feature>
<proteinExistence type="inferred from homology"/>
<feature type="transmembrane region" description="Helical" evidence="7">
    <location>
        <begin position="157"/>
        <end position="187"/>
    </location>
</feature>
<evidence type="ECO:0000256" key="2">
    <source>
        <dbReference type="ARBA" id="ARBA00005745"/>
    </source>
</evidence>
<dbReference type="OrthoDB" id="2974223at2"/>
<evidence type="ECO:0000256" key="7">
    <source>
        <dbReference type="SAM" id="Phobius"/>
    </source>
</evidence>
<keyword evidence="3" id="KW-1003">Cell membrane</keyword>
<dbReference type="STRING" id="640948.SAMN05216238_102120"/>
<dbReference type="Pfam" id="PF00482">
    <property type="entry name" value="T2SSF"/>
    <property type="match status" value="2"/>
</dbReference>
<gene>
    <name evidence="9" type="ORF">SAMN05216238_102120</name>
</gene>
<dbReference type="GO" id="GO:0005886">
    <property type="term" value="C:plasma membrane"/>
    <property type="evidence" value="ECO:0007669"/>
    <property type="project" value="UniProtKB-SubCell"/>
</dbReference>
<evidence type="ECO:0000256" key="5">
    <source>
        <dbReference type="ARBA" id="ARBA00022989"/>
    </source>
</evidence>
<dbReference type="PRINTS" id="PR00812">
    <property type="entry name" value="BCTERIALGSPF"/>
</dbReference>
<keyword evidence="4 7" id="KW-0812">Transmembrane</keyword>
<evidence type="ECO:0000256" key="6">
    <source>
        <dbReference type="ARBA" id="ARBA00023136"/>
    </source>
</evidence>
<keyword evidence="10" id="KW-1185">Reference proteome</keyword>
<evidence type="ECO:0000256" key="3">
    <source>
        <dbReference type="ARBA" id="ARBA00022475"/>
    </source>
</evidence>
<comment type="similarity">
    <text evidence="2">Belongs to the GSP F family.</text>
</comment>
<dbReference type="PANTHER" id="PTHR30012">
    <property type="entry name" value="GENERAL SECRETION PATHWAY PROTEIN"/>
    <property type="match status" value="1"/>
</dbReference>
<evidence type="ECO:0000256" key="4">
    <source>
        <dbReference type="ARBA" id="ARBA00022692"/>
    </source>
</evidence>
<evidence type="ECO:0000259" key="8">
    <source>
        <dbReference type="Pfam" id="PF00482"/>
    </source>
</evidence>
<feature type="domain" description="Type II secretion system protein GspF" evidence="8">
    <location>
        <begin position="25"/>
        <end position="137"/>
    </location>
</feature>
<evidence type="ECO:0000256" key="1">
    <source>
        <dbReference type="ARBA" id="ARBA00004651"/>
    </source>
</evidence>
<dbReference type="RefSeq" id="WP_090080976.1">
    <property type="nucleotide sequence ID" value="NZ_FOMR01000002.1"/>
</dbReference>
<reference evidence="10" key="1">
    <citation type="submission" date="2016-10" db="EMBL/GenBank/DDBJ databases">
        <authorList>
            <person name="Varghese N."/>
            <person name="Submissions S."/>
        </authorList>
    </citation>
    <scope>NUCLEOTIDE SEQUENCE [LARGE SCALE GENOMIC DNA]</scope>
    <source>
        <strain evidence="10">DSM 22530</strain>
    </source>
</reference>